<accession>A0A4V2UT76</accession>
<dbReference type="SUPFAM" id="SSF111369">
    <property type="entry name" value="HlyD-like secretion proteins"/>
    <property type="match status" value="1"/>
</dbReference>
<gene>
    <name evidence="6" type="ORF">EDD72_101258</name>
</gene>
<dbReference type="PANTHER" id="PTHR32347">
    <property type="entry name" value="EFFLUX SYSTEM COMPONENT YKNX-RELATED"/>
    <property type="match status" value="1"/>
</dbReference>
<dbReference type="Gene3D" id="2.40.420.20">
    <property type="match status" value="1"/>
</dbReference>
<dbReference type="Proteomes" id="UP000295788">
    <property type="component" value="Unassembled WGS sequence"/>
</dbReference>
<comment type="caution">
    <text evidence="6">The sequence shown here is derived from an EMBL/GenBank/DDBJ whole genome shotgun (WGS) entry which is preliminary data.</text>
</comment>
<name>A0A4V2UT76_9BACI</name>
<comment type="subcellular location">
    <subcellularLocation>
        <location evidence="1">Cell envelope</location>
    </subcellularLocation>
</comment>
<keyword evidence="7" id="KW-1185">Reference proteome</keyword>
<feature type="domain" description="Multidrug resistance protein MdtA-like barrel-sandwich hybrid" evidence="5">
    <location>
        <begin position="70"/>
        <end position="178"/>
    </location>
</feature>
<feature type="coiled-coil region" evidence="3">
    <location>
        <begin position="104"/>
        <end position="131"/>
    </location>
</feature>
<protein>
    <submittedName>
        <fullName evidence="6">HlyD family secretion protein</fullName>
    </submittedName>
</protein>
<dbReference type="Gene3D" id="2.40.30.170">
    <property type="match status" value="1"/>
</dbReference>
<feature type="compositionally biased region" description="Low complexity" evidence="4">
    <location>
        <begin position="512"/>
        <end position="534"/>
    </location>
</feature>
<dbReference type="InterPro" id="IPR058625">
    <property type="entry name" value="MdtA-like_BSH"/>
</dbReference>
<dbReference type="Pfam" id="PF25917">
    <property type="entry name" value="BSH_RND"/>
    <property type="match status" value="1"/>
</dbReference>
<evidence type="ECO:0000256" key="4">
    <source>
        <dbReference type="SAM" id="MobiDB-lite"/>
    </source>
</evidence>
<reference evidence="6 7" key="1">
    <citation type="submission" date="2019-03" db="EMBL/GenBank/DDBJ databases">
        <title>Genomic Encyclopedia of Type Strains, Phase IV (KMG-IV): sequencing the most valuable type-strain genomes for metagenomic binning, comparative biology and taxonomic classification.</title>
        <authorList>
            <person name="Goeker M."/>
        </authorList>
    </citation>
    <scope>NUCLEOTIDE SEQUENCE [LARGE SCALE GENOMIC DNA]</scope>
    <source>
        <strain evidence="6 7">DSM 23802</strain>
    </source>
</reference>
<evidence type="ECO:0000259" key="5">
    <source>
        <dbReference type="Pfam" id="PF25917"/>
    </source>
</evidence>
<dbReference type="AlphaFoldDB" id="A0A4V2UT76"/>
<evidence type="ECO:0000313" key="7">
    <source>
        <dbReference type="Proteomes" id="UP000295788"/>
    </source>
</evidence>
<evidence type="ECO:0000313" key="6">
    <source>
        <dbReference type="EMBL" id="TCS84589.1"/>
    </source>
</evidence>
<dbReference type="PANTHER" id="PTHR32347:SF14">
    <property type="entry name" value="EFFLUX SYSTEM COMPONENT YKNX-RELATED"/>
    <property type="match status" value="1"/>
</dbReference>
<dbReference type="Gene3D" id="2.40.50.100">
    <property type="match status" value="2"/>
</dbReference>
<dbReference type="GO" id="GO:0030313">
    <property type="term" value="C:cell envelope"/>
    <property type="evidence" value="ECO:0007669"/>
    <property type="project" value="UniProtKB-SubCell"/>
</dbReference>
<proteinExistence type="predicted"/>
<evidence type="ECO:0000256" key="1">
    <source>
        <dbReference type="ARBA" id="ARBA00004196"/>
    </source>
</evidence>
<keyword evidence="2 3" id="KW-0175">Coiled coil</keyword>
<organism evidence="6 7">
    <name type="scientific">Tepidibacillus fermentans</name>
    <dbReference type="NCBI Taxonomy" id="1281767"/>
    <lineage>
        <taxon>Bacteria</taxon>
        <taxon>Bacillati</taxon>
        <taxon>Bacillota</taxon>
        <taxon>Bacilli</taxon>
        <taxon>Bacillales</taxon>
        <taxon>Bacillaceae</taxon>
        <taxon>Tepidibacillus</taxon>
    </lineage>
</organism>
<dbReference type="RefSeq" id="WP_165894905.1">
    <property type="nucleotide sequence ID" value="NZ_SMAB01000001.1"/>
</dbReference>
<feature type="coiled-coil region" evidence="3">
    <location>
        <begin position="307"/>
        <end position="334"/>
    </location>
</feature>
<evidence type="ECO:0000256" key="3">
    <source>
        <dbReference type="SAM" id="Coils"/>
    </source>
</evidence>
<dbReference type="EMBL" id="SMAB01000001">
    <property type="protein sequence ID" value="TCS84589.1"/>
    <property type="molecule type" value="Genomic_DNA"/>
</dbReference>
<feature type="region of interest" description="Disordered" evidence="4">
    <location>
        <begin position="512"/>
        <end position="544"/>
    </location>
</feature>
<dbReference type="Gene3D" id="1.10.287.470">
    <property type="entry name" value="Helix hairpin bin"/>
    <property type="match status" value="1"/>
</dbReference>
<dbReference type="InterPro" id="IPR050465">
    <property type="entry name" value="UPF0194_transport"/>
</dbReference>
<sequence length="544" mass="57725">MKKRLEKWKTKKRLTIIVLSAVVLLSGGGFSYYYLTAQENVAAVSYQTSKVKKGDLTVTVDSSGVIEYGNQMDITPTVNGTVTKIYVQEGAKVEAGDPLFAVDDSSLQNQINQAKNELKSAQIKLADLLQTTVSNVNKVTVDRLLTIYAPADGYIHYNVQTGSPVGGSTGASSSIATIQNKSIMRFIANVPVERITDVKVGQVAEIQSDDGISKVIGKVERIFNTEVWVTVNNPGNLEKGLKGTAVIQTAAEPIEDAKGQYEYVSDEVMVFSKVSGNVEKLYVNNDTYVKKGTPIIKISNPSLINDIESQKLNISNIQLKIDQLEKEKDSLIQKAPIAGIIRDLSIAEGQAIAPSNAGGSSGIAKIESNDLVANIEVDEVDIAKVAVGQEANLTIQALLGETIIGKVSSISTTGIVKDGVTTYKVTIIFPANEKVKAGMTVDASIIVAKAENVLMVPNSSVIEVKDGKSVRVMNGDLIKMKPVEVGISNDTMTEIKSGLLETDVVVTAVVTPTTSSSSGTTSSNSSLVPSNVTVPGINGGGGRK</sequence>
<evidence type="ECO:0000256" key="2">
    <source>
        <dbReference type="ARBA" id="ARBA00023054"/>
    </source>
</evidence>